<dbReference type="Proteomes" id="UP001370490">
    <property type="component" value="Unassembled WGS sequence"/>
</dbReference>
<accession>A0AAN8V9Y2</accession>
<reference evidence="1 2" key="1">
    <citation type="submission" date="2023-12" db="EMBL/GenBank/DDBJ databases">
        <title>A high-quality genome assembly for Dillenia turbinata (Dilleniales).</title>
        <authorList>
            <person name="Chanderbali A."/>
        </authorList>
    </citation>
    <scope>NUCLEOTIDE SEQUENCE [LARGE SCALE GENOMIC DNA]</scope>
    <source>
        <strain evidence="1">LSX21</strain>
        <tissue evidence="1">Leaf</tissue>
    </source>
</reference>
<comment type="caution">
    <text evidence="1">The sequence shown here is derived from an EMBL/GenBank/DDBJ whole genome shotgun (WGS) entry which is preliminary data.</text>
</comment>
<dbReference type="AlphaFoldDB" id="A0AAN8V9Y2"/>
<sequence length="362" mass="40353">MHQKQTLLVGFLVSVLSWLRGLPPIYVTGSLRLFVAIIAAQCYSGKVAENVWMQYLGYLFGGLVSVSFLTFLSGLPDLGDDFKLECAIARLVRKSEDRKISVLIVFVDNILLTEDDTTEGERMKKVLGKEFEIKDLGPMKSSDSVESFIKLQWCIYCNSFAEIAFDAVTNDESGRLLFISKQSPAKWKRGAAYPTPGLQEEYTLYLYTVKNKRYGPKRKTTRRKISAASAAAFRMSFASVDAGTGNRQAESAKLRQAARPRSAMAATSWARAAISTVGYVPSHILVFLFGSRTSHTHLPELLRRTPRYTGCRVSWNFFRPARFLGFVEANKWVSLVPLSDAGDNAGMSDDQRYDPQGSGSDK</sequence>
<protein>
    <submittedName>
        <fullName evidence="1">Uncharacterized protein</fullName>
    </submittedName>
</protein>
<evidence type="ECO:0000313" key="2">
    <source>
        <dbReference type="Proteomes" id="UP001370490"/>
    </source>
</evidence>
<dbReference type="EMBL" id="JBAMMX010000015">
    <property type="protein sequence ID" value="KAK6926291.1"/>
    <property type="molecule type" value="Genomic_DNA"/>
</dbReference>
<organism evidence="1 2">
    <name type="scientific">Dillenia turbinata</name>
    <dbReference type="NCBI Taxonomy" id="194707"/>
    <lineage>
        <taxon>Eukaryota</taxon>
        <taxon>Viridiplantae</taxon>
        <taxon>Streptophyta</taxon>
        <taxon>Embryophyta</taxon>
        <taxon>Tracheophyta</taxon>
        <taxon>Spermatophyta</taxon>
        <taxon>Magnoliopsida</taxon>
        <taxon>eudicotyledons</taxon>
        <taxon>Gunneridae</taxon>
        <taxon>Pentapetalae</taxon>
        <taxon>Dilleniales</taxon>
        <taxon>Dilleniaceae</taxon>
        <taxon>Dillenia</taxon>
    </lineage>
</organism>
<keyword evidence="2" id="KW-1185">Reference proteome</keyword>
<evidence type="ECO:0000313" key="1">
    <source>
        <dbReference type="EMBL" id="KAK6926291.1"/>
    </source>
</evidence>
<proteinExistence type="predicted"/>
<name>A0AAN8V9Y2_9MAGN</name>
<gene>
    <name evidence="1" type="ORF">RJ641_008010</name>
</gene>